<dbReference type="Gene3D" id="1.10.10.10">
    <property type="entry name" value="Winged helix-like DNA-binding domain superfamily/Winged helix DNA-binding domain"/>
    <property type="match status" value="1"/>
</dbReference>
<evidence type="ECO:0000313" key="7">
    <source>
        <dbReference type="Proteomes" id="UP000739180"/>
    </source>
</evidence>
<evidence type="ECO:0000256" key="3">
    <source>
        <dbReference type="ARBA" id="ARBA00023125"/>
    </source>
</evidence>
<dbReference type="InterPro" id="IPR000847">
    <property type="entry name" value="LysR_HTH_N"/>
</dbReference>
<proteinExistence type="inferred from homology"/>
<dbReference type="InterPro" id="IPR036388">
    <property type="entry name" value="WH-like_DNA-bd_sf"/>
</dbReference>
<dbReference type="RefSeq" id="WP_138773674.1">
    <property type="nucleotide sequence ID" value="NZ_JBHSSX010000013.1"/>
</dbReference>
<gene>
    <name evidence="6" type="ORF">FGS76_16130</name>
</gene>
<name>A0ABY2XGP6_9GAMM</name>
<accession>A0ABY2XGP6</accession>
<evidence type="ECO:0000256" key="1">
    <source>
        <dbReference type="ARBA" id="ARBA00009437"/>
    </source>
</evidence>
<comment type="caution">
    <text evidence="6">The sequence shown here is derived from an EMBL/GenBank/DDBJ whole genome shotgun (WGS) entry which is preliminary data.</text>
</comment>
<evidence type="ECO:0000256" key="4">
    <source>
        <dbReference type="ARBA" id="ARBA00023163"/>
    </source>
</evidence>
<evidence type="ECO:0000313" key="6">
    <source>
        <dbReference type="EMBL" id="TMW10838.1"/>
    </source>
</evidence>
<dbReference type="SUPFAM" id="SSF46785">
    <property type="entry name" value="Winged helix' DNA-binding domain"/>
    <property type="match status" value="1"/>
</dbReference>
<dbReference type="Pfam" id="PF03466">
    <property type="entry name" value="LysR_substrate"/>
    <property type="match status" value="1"/>
</dbReference>
<keyword evidence="4" id="KW-0804">Transcription</keyword>
<dbReference type="Gene3D" id="3.40.190.290">
    <property type="match status" value="1"/>
</dbReference>
<dbReference type="InterPro" id="IPR005119">
    <property type="entry name" value="LysR_subst-bd"/>
</dbReference>
<dbReference type="EMBL" id="VCQT01000045">
    <property type="protein sequence ID" value="TMW10838.1"/>
    <property type="molecule type" value="Genomic_DNA"/>
</dbReference>
<evidence type="ECO:0000256" key="2">
    <source>
        <dbReference type="ARBA" id="ARBA00023015"/>
    </source>
</evidence>
<dbReference type="PANTHER" id="PTHR30126:SF88">
    <property type="entry name" value="TRANSCRIPTIONAL REGULATOR-RELATED"/>
    <property type="match status" value="1"/>
</dbReference>
<evidence type="ECO:0000259" key="5">
    <source>
        <dbReference type="PROSITE" id="PS50931"/>
    </source>
</evidence>
<sequence>MSTKITLDQWQALIAVVDEGGYAAAAEALDKSQSAISYAVQKIETELGVRAFALEGRRARLTETGHLLYRQAKVLLEEAGRIESSAIQFGHGWEPLVRVAADGLFPQTVVLCALVRLAEESPLTRVEFQETILSGAEEALLRHEADLAITGRVPPGFMGDHLIRIRFVAVAESHHPLHDQGPLSLDDLRPHRQLVLRDSGRQRVDSGWLGAEKRWTFSHSHTRRQALLRGLGFAWVPEPEIGDDLAAGTLKPLPLAEGVYRYQDLYMVYAEGQYAGRAARFLGEGIKAGLAEDDDAAIA</sequence>
<organism evidence="6 7">
    <name type="scientific">Alloalcanivorax gelatiniphagus</name>
    <dbReference type="NCBI Taxonomy" id="1194167"/>
    <lineage>
        <taxon>Bacteria</taxon>
        <taxon>Pseudomonadati</taxon>
        <taxon>Pseudomonadota</taxon>
        <taxon>Gammaproteobacteria</taxon>
        <taxon>Oceanospirillales</taxon>
        <taxon>Alcanivoracaceae</taxon>
        <taxon>Alloalcanivorax</taxon>
    </lineage>
</organism>
<dbReference type="PROSITE" id="PS50931">
    <property type="entry name" value="HTH_LYSR"/>
    <property type="match status" value="1"/>
</dbReference>
<dbReference type="PANTHER" id="PTHR30126">
    <property type="entry name" value="HTH-TYPE TRANSCRIPTIONAL REGULATOR"/>
    <property type="match status" value="1"/>
</dbReference>
<feature type="domain" description="HTH lysR-type" evidence="5">
    <location>
        <begin position="5"/>
        <end position="62"/>
    </location>
</feature>
<reference evidence="6 7" key="1">
    <citation type="submission" date="2019-05" db="EMBL/GenBank/DDBJ databases">
        <title>Genome of Alcanivorax gelatiniphagus, an oil degrading marine bacteria.</title>
        <authorList>
            <person name="Kwon K.K."/>
        </authorList>
    </citation>
    <scope>NUCLEOTIDE SEQUENCE [LARGE SCALE GENOMIC DNA]</scope>
    <source>
        <strain evidence="6 7">MEBiC 08158</strain>
    </source>
</reference>
<dbReference type="Pfam" id="PF00126">
    <property type="entry name" value="HTH_1"/>
    <property type="match status" value="1"/>
</dbReference>
<comment type="similarity">
    <text evidence="1">Belongs to the LysR transcriptional regulatory family.</text>
</comment>
<dbReference type="InterPro" id="IPR036390">
    <property type="entry name" value="WH_DNA-bd_sf"/>
</dbReference>
<protein>
    <submittedName>
        <fullName evidence="6">LysR family transcriptional regulator</fullName>
    </submittedName>
</protein>
<dbReference type="SUPFAM" id="SSF53850">
    <property type="entry name" value="Periplasmic binding protein-like II"/>
    <property type="match status" value="1"/>
</dbReference>
<keyword evidence="3" id="KW-0238">DNA-binding</keyword>
<dbReference type="Proteomes" id="UP000739180">
    <property type="component" value="Unassembled WGS sequence"/>
</dbReference>
<keyword evidence="2" id="KW-0805">Transcription regulation</keyword>
<keyword evidence="7" id="KW-1185">Reference proteome</keyword>